<dbReference type="AlphaFoldDB" id="A0AAN5NE63"/>
<proteinExistence type="predicted"/>
<dbReference type="EMBL" id="DACTBT010000029">
    <property type="protein sequence ID" value="HAT4299547.1"/>
    <property type="molecule type" value="Genomic_DNA"/>
</dbReference>
<sequence length="139" mass="16848">MESWEFVQKNKELIKKRLIKYSIELGEYEFCKKIILKSCFQPKKKKEKIYVDKKNPSTWKKEKDQEKSIDRKYSKTRERLKNPLTSKTSKNKKRQSNKNKSEIKIDVPNNVLDDLEVSLRVEKEIKEKIKRSYARKNTY</sequence>
<organism evidence="2 3">
    <name type="scientific">Clostridium perfringens</name>
    <dbReference type="NCBI Taxonomy" id="1502"/>
    <lineage>
        <taxon>Bacteria</taxon>
        <taxon>Bacillati</taxon>
        <taxon>Bacillota</taxon>
        <taxon>Clostridia</taxon>
        <taxon>Eubacteriales</taxon>
        <taxon>Clostridiaceae</taxon>
        <taxon>Clostridium</taxon>
    </lineage>
</organism>
<reference evidence="2" key="2">
    <citation type="submission" date="2020-07" db="EMBL/GenBank/DDBJ databases">
        <authorList>
            <consortium name="NCBI Pathogen Detection Project"/>
        </authorList>
    </citation>
    <scope>NUCLEOTIDE SEQUENCE</scope>
    <source>
        <strain evidence="2">C25</strain>
    </source>
</reference>
<accession>A0AAN5NE63</accession>
<reference evidence="2" key="1">
    <citation type="journal article" date="2018" name="Genome Biol.">
        <title>SKESA: strategic k-mer extension for scrupulous assemblies.</title>
        <authorList>
            <person name="Souvorov A."/>
            <person name="Agarwala R."/>
            <person name="Lipman D.J."/>
        </authorList>
    </citation>
    <scope>NUCLEOTIDE SEQUENCE</scope>
    <source>
        <strain evidence="2">C25</strain>
    </source>
</reference>
<gene>
    <name evidence="2" type="ORF">I9063_002951</name>
</gene>
<comment type="caution">
    <text evidence="2">The sequence shown here is derived from an EMBL/GenBank/DDBJ whole genome shotgun (WGS) entry which is preliminary data.</text>
</comment>
<evidence type="ECO:0000313" key="3">
    <source>
        <dbReference type="Proteomes" id="UP000855421"/>
    </source>
</evidence>
<dbReference type="RefSeq" id="WP_283705032.1">
    <property type="nucleotide sequence ID" value="NZ_CATNXM010000003.1"/>
</dbReference>
<evidence type="ECO:0000256" key="1">
    <source>
        <dbReference type="SAM" id="MobiDB-lite"/>
    </source>
</evidence>
<dbReference type="Proteomes" id="UP000855421">
    <property type="component" value="Unassembled WGS sequence"/>
</dbReference>
<feature type="compositionally biased region" description="Basic and acidic residues" evidence="1">
    <location>
        <begin position="53"/>
        <end position="81"/>
    </location>
</feature>
<evidence type="ECO:0000313" key="2">
    <source>
        <dbReference type="EMBL" id="HAT4299547.1"/>
    </source>
</evidence>
<protein>
    <submittedName>
        <fullName evidence="2">Uncharacterized protein</fullName>
    </submittedName>
</protein>
<name>A0AAN5NE63_CLOPF</name>
<feature type="region of interest" description="Disordered" evidence="1">
    <location>
        <begin position="53"/>
        <end position="104"/>
    </location>
</feature>